<reference evidence="3" key="1">
    <citation type="journal article" date="2019" name="Int. J. Syst. Evol. Microbiol.">
        <title>The Global Catalogue of Microorganisms (GCM) 10K type strain sequencing project: providing services to taxonomists for standard genome sequencing and annotation.</title>
        <authorList>
            <consortium name="The Broad Institute Genomics Platform"/>
            <consortium name="The Broad Institute Genome Sequencing Center for Infectious Disease"/>
            <person name="Wu L."/>
            <person name="Ma J."/>
        </authorList>
    </citation>
    <scope>NUCLEOTIDE SEQUENCE [LARGE SCALE GENOMIC DNA]</scope>
    <source>
        <strain evidence="3">CGMCC 1.10131</strain>
    </source>
</reference>
<dbReference type="Gene3D" id="3.40.50.880">
    <property type="match status" value="1"/>
</dbReference>
<accession>A0ABQ1I152</accession>
<comment type="caution">
    <text evidence="2">The sequence shown here is derived from an EMBL/GenBank/DDBJ whole genome shotgun (WGS) entry which is preliminary data.</text>
</comment>
<dbReference type="EMBL" id="BMDY01000010">
    <property type="protein sequence ID" value="GGB06577.1"/>
    <property type="molecule type" value="Genomic_DNA"/>
</dbReference>
<organism evidence="2 3">
    <name type="scientific">Agarivorans gilvus</name>
    <dbReference type="NCBI Taxonomy" id="680279"/>
    <lineage>
        <taxon>Bacteria</taxon>
        <taxon>Pseudomonadati</taxon>
        <taxon>Pseudomonadota</taxon>
        <taxon>Gammaproteobacteria</taxon>
        <taxon>Alteromonadales</taxon>
        <taxon>Alteromonadaceae</taxon>
        <taxon>Agarivorans</taxon>
    </lineage>
</organism>
<gene>
    <name evidence="2" type="ORF">GCM10007414_19920</name>
</gene>
<evidence type="ECO:0000313" key="3">
    <source>
        <dbReference type="Proteomes" id="UP000651977"/>
    </source>
</evidence>
<keyword evidence="3" id="KW-1185">Reference proteome</keyword>
<dbReference type="Proteomes" id="UP000651977">
    <property type="component" value="Unassembled WGS sequence"/>
</dbReference>
<dbReference type="RefSeq" id="WP_055732530.1">
    <property type="nucleotide sequence ID" value="NZ_BMDY01000010.1"/>
</dbReference>
<sequence length="202" mass="21892">MHKIMVAIAPGSEEIEAVTIIDVLRRAELEVDVVSVCPQGKLQITASRGVKLVADCHLNDVVASDYQMLVLPGGLPGSEVFRDNQQLVELLKQRLAGQWLAAICAAPAVVLATHHICSEAQMTCHPAFQQQISAKQLSQQRVVVDLSQRLITSQGPGTALEFSLSLVEHLLDQDTATSVAAPMVLAAQNQQRLLRHKKALPK</sequence>
<name>A0ABQ1I152_9ALTE</name>
<evidence type="ECO:0000259" key="1">
    <source>
        <dbReference type="Pfam" id="PF01965"/>
    </source>
</evidence>
<dbReference type="InterPro" id="IPR002818">
    <property type="entry name" value="DJ-1/PfpI"/>
</dbReference>
<dbReference type="NCBIfam" id="TIGR01383">
    <property type="entry name" value="not_thiJ"/>
    <property type="match status" value="1"/>
</dbReference>
<dbReference type="InterPro" id="IPR029062">
    <property type="entry name" value="Class_I_gatase-like"/>
</dbReference>
<dbReference type="CDD" id="cd03135">
    <property type="entry name" value="GATase1_DJ-1"/>
    <property type="match status" value="1"/>
</dbReference>
<proteinExistence type="predicted"/>
<evidence type="ECO:0000313" key="2">
    <source>
        <dbReference type="EMBL" id="GGB06577.1"/>
    </source>
</evidence>
<feature type="domain" description="DJ-1/PfpI" evidence="1">
    <location>
        <begin position="2"/>
        <end position="168"/>
    </location>
</feature>
<dbReference type="Pfam" id="PF01965">
    <property type="entry name" value="DJ-1_PfpI"/>
    <property type="match status" value="1"/>
</dbReference>
<protein>
    <submittedName>
        <fullName evidence="2">4-methyl-5(B-hydroxyethyl)-thiazole monophosphate biosynthesis protein</fullName>
    </submittedName>
</protein>
<dbReference type="SUPFAM" id="SSF52317">
    <property type="entry name" value="Class I glutamine amidotransferase-like"/>
    <property type="match status" value="1"/>
</dbReference>
<dbReference type="InterPro" id="IPR050325">
    <property type="entry name" value="Prot/Nucl_acid_deglycase"/>
</dbReference>
<dbReference type="PANTHER" id="PTHR48094:SF12">
    <property type="entry name" value="PARKINSON DISEASE PROTEIN 7 HOMOLOG"/>
    <property type="match status" value="1"/>
</dbReference>
<dbReference type="PANTHER" id="PTHR48094">
    <property type="entry name" value="PROTEIN/NUCLEIC ACID DEGLYCASE DJ-1-RELATED"/>
    <property type="match status" value="1"/>
</dbReference>
<dbReference type="InterPro" id="IPR006287">
    <property type="entry name" value="DJ-1"/>
</dbReference>